<dbReference type="EMBL" id="JACHCA010000015">
    <property type="protein sequence ID" value="MBB6130586.1"/>
    <property type="molecule type" value="Genomic_DNA"/>
</dbReference>
<organism evidence="2 3">
    <name type="scientific">Mucilaginibacter lappiensis</name>
    <dbReference type="NCBI Taxonomy" id="354630"/>
    <lineage>
        <taxon>Bacteria</taxon>
        <taxon>Pseudomonadati</taxon>
        <taxon>Bacteroidota</taxon>
        <taxon>Sphingobacteriia</taxon>
        <taxon>Sphingobacteriales</taxon>
        <taxon>Sphingobacteriaceae</taxon>
        <taxon>Mucilaginibacter</taxon>
    </lineage>
</organism>
<dbReference type="Pfam" id="PF01909">
    <property type="entry name" value="NTP_transf_2"/>
    <property type="match status" value="1"/>
</dbReference>
<sequence>MNILINDVKIKIIYFLNYYFPDVFVACLTGSIVDQNFNEESDVDLWVISYERDYVFHETFIYEGLKIQVTQIPFTKIEEILWNDYFSRTGTYLGAFAKSEIINDSNDYLLNLITRCRTIYADGPRAMPVLELHQKKALVINLISDFKGSKSSQESFVTISELFSQFIMFYLHYNRGWTHGGGRHMTRNLRKHNAQLYEDLFSLYECYYKSQDKEPFIEFLNSKLQDFEGLDKGYTVSEGLVEVKQSYMVIQFYGLTDHYSFAKNKLPFVSDLIGDKIEDHLVFRTRAIGDSQINEDSLYLILFGSSAALLNEQIIPTLNDLIIKNRRVQANFPVNLDLSLIFSQQQIIRPLTAWIYALKKSPAFEDLTETKAFVAGFELFKLLHAVTFKGDGEAFGKFIAYVHALWFTAAFDHGRFFRTDQLILEKANMKSVFANQYAQQQNTLRTLFDEVEFRMIPGPSQHAFADLIPLLNTNQLQSSKIHPVLDTEKGSLLPKPIWIAYQNVLKIALASFYIPDNKMSYLSYAIMAIIQDKNQAPHENLAFSN</sequence>
<evidence type="ECO:0000259" key="1">
    <source>
        <dbReference type="Pfam" id="PF01909"/>
    </source>
</evidence>
<dbReference type="GO" id="GO:0016779">
    <property type="term" value="F:nucleotidyltransferase activity"/>
    <property type="evidence" value="ECO:0007669"/>
    <property type="project" value="InterPro"/>
</dbReference>
<evidence type="ECO:0000313" key="2">
    <source>
        <dbReference type="EMBL" id="MBB6130586.1"/>
    </source>
</evidence>
<dbReference type="Proteomes" id="UP000548326">
    <property type="component" value="Unassembled WGS sequence"/>
</dbReference>
<dbReference type="AlphaFoldDB" id="A0A841JLV9"/>
<dbReference type="RefSeq" id="WP_183589317.1">
    <property type="nucleotide sequence ID" value="NZ_JACHCA010000015.1"/>
</dbReference>
<dbReference type="InterPro" id="IPR043519">
    <property type="entry name" value="NT_sf"/>
</dbReference>
<comment type="caution">
    <text evidence="2">The sequence shown here is derived from an EMBL/GenBank/DDBJ whole genome shotgun (WGS) entry which is preliminary data.</text>
</comment>
<reference evidence="2 3" key="1">
    <citation type="submission" date="2020-08" db="EMBL/GenBank/DDBJ databases">
        <title>Genomic Encyclopedia of Type Strains, Phase IV (KMG-V): Genome sequencing to study the core and pangenomes of soil and plant-associated prokaryotes.</title>
        <authorList>
            <person name="Whitman W."/>
        </authorList>
    </citation>
    <scope>NUCLEOTIDE SEQUENCE [LARGE SCALE GENOMIC DNA]</scope>
    <source>
        <strain evidence="2 3">MP601</strain>
    </source>
</reference>
<dbReference type="InterPro" id="IPR002934">
    <property type="entry name" value="Polymerase_NTP_transf_dom"/>
</dbReference>
<accession>A0A841JLV9</accession>
<dbReference type="Gene3D" id="3.30.460.10">
    <property type="entry name" value="Beta Polymerase, domain 2"/>
    <property type="match status" value="1"/>
</dbReference>
<dbReference type="SUPFAM" id="SSF81301">
    <property type="entry name" value="Nucleotidyltransferase"/>
    <property type="match status" value="1"/>
</dbReference>
<feature type="domain" description="Polymerase nucleotidyl transferase" evidence="1">
    <location>
        <begin position="21"/>
        <end position="79"/>
    </location>
</feature>
<proteinExistence type="predicted"/>
<gene>
    <name evidence="2" type="ORF">HDF22_004726</name>
</gene>
<evidence type="ECO:0000313" key="3">
    <source>
        <dbReference type="Proteomes" id="UP000548326"/>
    </source>
</evidence>
<protein>
    <recommendedName>
        <fullName evidence="1">Polymerase nucleotidyl transferase domain-containing protein</fullName>
    </recommendedName>
</protein>
<name>A0A841JLV9_9SPHI</name>